<keyword evidence="3" id="KW-1185">Reference proteome</keyword>
<gene>
    <name evidence="2" type="ORF">SAMN04488098_101056</name>
</gene>
<evidence type="ECO:0000313" key="3">
    <source>
        <dbReference type="Proteomes" id="UP000199433"/>
    </source>
</evidence>
<sequence length="140" mass="16499">MTKYRKASNEEVSFFEQKLENYNLKQKPLEQDKAFITFQHVAEEEGEIVGGILAYSSYYKIGYIDTLWVDEKSRQNGIGSLLLKQAELDLHQEGCRIIQLSTFDFQGPDFYRKQGYEEFGHLYYPNADLNEFYLKKELLN</sequence>
<evidence type="ECO:0000313" key="2">
    <source>
        <dbReference type="EMBL" id="SDK04458.1"/>
    </source>
</evidence>
<dbReference type="STRING" id="426701.SAMN04488098_101056"/>
<dbReference type="Proteomes" id="UP000199433">
    <property type="component" value="Unassembled WGS sequence"/>
</dbReference>
<proteinExistence type="predicted"/>
<accession>A0A1G8YNU9</accession>
<organism evidence="2 3">
    <name type="scientific">Alkalibacterium thalassium</name>
    <dbReference type="NCBI Taxonomy" id="426701"/>
    <lineage>
        <taxon>Bacteria</taxon>
        <taxon>Bacillati</taxon>
        <taxon>Bacillota</taxon>
        <taxon>Bacilli</taxon>
        <taxon>Lactobacillales</taxon>
        <taxon>Carnobacteriaceae</taxon>
        <taxon>Alkalibacterium</taxon>
    </lineage>
</organism>
<dbReference type="InterPro" id="IPR000182">
    <property type="entry name" value="GNAT_dom"/>
</dbReference>
<dbReference type="Pfam" id="PF00583">
    <property type="entry name" value="Acetyltransf_1"/>
    <property type="match status" value="1"/>
</dbReference>
<dbReference type="CDD" id="cd04301">
    <property type="entry name" value="NAT_SF"/>
    <property type="match status" value="1"/>
</dbReference>
<evidence type="ECO:0000259" key="1">
    <source>
        <dbReference type="PROSITE" id="PS51186"/>
    </source>
</evidence>
<dbReference type="EMBL" id="FNFK01000010">
    <property type="protein sequence ID" value="SDK04458.1"/>
    <property type="molecule type" value="Genomic_DNA"/>
</dbReference>
<dbReference type="PROSITE" id="PS51186">
    <property type="entry name" value="GNAT"/>
    <property type="match status" value="1"/>
</dbReference>
<keyword evidence="2" id="KW-0808">Transferase</keyword>
<dbReference type="Gene3D" id="3.40.630.30">
    <property type="match status" value="1"/>
</dbReference>
<dbReference type="RefSeq" id="WP_176759604.1">
    <property type="nucleotide sequence ID" value="NZ_FNFK01000010.1"/>
</dbReference>
<dbReference type="AlphaFoldDB" id="A0A1G8YNU9"/>
<reference evidence="3" key="1">
    <citation type="submission" date="2016-10" db="EMBL/GenBank/DDBJ databases">
        <authorList>
            <person name="Varghese N."/>
            <person name="Submissions S."/>
        </authorList>
    </citation>
    <scope>NUCLEOTIDE SEQUENCE [LARGE SCALE GENOMIC DNA]</scope>
    <source>
        <strain evidence="3">DSM 19181</strain>
    </source>
</reference>
<dbReference type="SUPFAM" id="SSF55729">
    <property type="entry name" value="Acyl-CoA N-acyltransferases (Nat)"/>
    <property type="match status" value="1"/>
</dbReference>
<dbReference type="GO" id="GO:0016747">
    <property type="term" value="F:acyltransferase activity, transferring groups other than amino-acyl groups"/>
    <property type="evidence" value="ECO:0007669"/>
    <property type="project" value="InterPro"/>
</dbReference>
<protein>
    <submittedName>
        <fullName evidence="2">Acetyltransferase (GNAT) family protein</fullName>
    </submittedName>
</protein>
<feature type="domain" description="N-acetyltransferase" evidence="1">
    <location>
        <begin position="1"/>
        <end position="139"/>
    </location>
</feature>
<name>A0A1G8YNU9_9LACT</name>
<dbReference type="InterPro" id="IPR016181">
    <property type="entry name" value="Acyl_CoA_acyltransferase"/>
</dbReference>